<comment type="caution">
    <text evidence="2">The sequence shown here is derived from an EMBL/GenBank/DDBJ whole genome shotgun (WGS) entry which is preliminary data.</text>
</comment>
<dbReference type="RefSeq" id="WP_390289399.1">
    <property type="nucleotide sequence ID" value="NZ_JBHUDI010000011.1"/>
</dbReference>
<dbReference type="AlphaFoldDB" id="A0ABD6BKF9"/>
<feature type="compositionally biased region" description="Low complexity" evidence="1">
    <location>
        <begin position="23"/>
        <end position="37"/>
    </location>
</feature>
<dbReference type="Proteomes" id="UP001597076">
    <property type="component" value="Unassembled WGS sequence"/>
</dbReference>
<evidence type="ECO:0000256" key="1">
    <source>
        <dbReference type="SAM" id="MobiDB-lite"/>
    </source>
</evidence>
<protein>
    <submittedName>
        <fullName evidence="2">Uncharacterized protein</fullName>
    </submittedName>
</protein>
<feature type="compositionally biased region" description="Polar residues" evidence="1">
    <location>
        <begin position="1"/>
        <end position="10"/>
    </location>
</feature>
<feature type="compositionally biased region" description="Low complexity" evidence="1">
    <location>
        <begin position="76"/>
        <end position="85"/>
    </location>
</feature>
<accession>A0ABD6BKF9</accession>
<evidence type="ECO:0000313" key="3">
    <source>
        <dbReference type="Proteomes" id="UP001597076"/>
    </source>
</evidence>
<organism evidence="2 3">
    <name type="scientific">Haloarchaeobius amylolyticus</name>
    <dbReference type="NCBI Taxonomy" id="1198296"/>
    <lineage>
        <taxon>Archaea</taxon>
        <taxon>Methanobacteriati</taxon>
        <taxon>Methanobacteriota</taxon>
        <taxon>Stenosarchaea group</taxon>
        <taxon>Halobacteria</taxon>
        <taxon>Halobacteriales</taxon>
        <taxon>Halorubellaceae</taxon>
        <taxon>Haloarchaeobius</taxon>
    </lineage>
</organism>
<keyword evidence="3" id="KW-1185">Reference proteome</keyword>
<reference evidence="2 3" key="1">
    <citation type="journal article" date="2019" name="Int. J. Syst. Evol. Microbiol.">
        <title>The Global Catalogue of Microorganisms (GCM) 10K type strain sequencing project: providing services to taxonomists for standard genome sequencing and annotation.</title>
        <authorList>
            <consortium name="The Broad Institute Genomics Platform"/>
            <consortium name="The Broad Institute Genome Sequencing Center for Infectious Disease"/>
            <person name="Wu L."/>
            <person name="Ma J."/>
        </authorList>
    </citation>
    <scope>NUCLEOTIDE SEQUENCE [LARGE SCALE GENOMIC DNA]</scope>
    <source>
        <strain evidence="2 3">CGMCC 1.12230</strain>
    </source>
</reference>
<name>A0ABD6BKF9_9EURY</name>
<sequence length="177" mass="19881">MTYRTASGAATQAADRDSSQQLTDDTSAATATSTRTAGGPVSRQSSRERRQHRNRRGSELDAPTRVSDERDPPTTPSRSDPDQTSEPPHRGPAGTRTHERPRPDDRYHPSIQRPDRQPADSAGSAPDSTHHRRHRFDGIDVPSGTDPRFDADVDRAIQELYRKLERKIRIERDRRGL</sequence>
<proteinExistence type="predicted"/>
<evidence type="ECO:0000313" key="2">
    <source>
        <dbReference type="EMBL" id="MFD1565074.1"/>
    </source>
</evidence>
<feature type="region of interest" description="Disordered" evidence="1">
    <location>
        <begin position="1"/>
        <end position="150"/>
    </location>
</feature>
<dbReference type="EMBL" id="JBHUDI010000011">
    <property type="protein sequence ID" value="MFD1565074.1"/>
    <property type="molecule type" value="Genomic_DNA"/>
</dbReference>
<feature type="compositionally biased region" description="Basic and acidic residues" evidence="1">
    <location>
        <begin position="96"/>
        <end position="118"/>
    </location>
</feature>
<gene>
    <name evidence="2" type="ORF">ACFR99_16170</name>
</gene>